<proteinExistence type="predicted"/>
<dbReference type="PANTHER" id="PTHR43689">
    <property type="entry name" value="HYDROLASE"/>
    <property type="match status" value="1"/>
</dbReference>
<dbReference type="SUPFAM" id="SSF53474">
    <property type="entry name" value="alpha/beta-Hydrolases"/>
    <property type="match status" value="1"/>
</dbReference>
<dbReference type="AlphaFoldDB" id="A0A9Q3UNI9"/>
<reference evidence="2" key="1">
    <citation type="submission" date="2021-10" db="EMBL/GenBank/DDBJ databases">
        <title>The diversity and Nitrogen Metabolism of Culturable Nitrate-Utilizing Bacteria Within the Oxygen Minimum Zone of the Changjiang (Yangtze River)Estuary.</title>
        <authorList>
            <person name="Zhang D."/>
            <person name="Zheng J."/>
            <person name="Liu S."/>
            <person name="He W."/>
        </authorList>
    </citation>
    <scope>NUCLEOTIDE SEQUENCE</scope>
    <source>
        <strain evidence="2">FXH-223</strain>
    </source>
</reference>
<evidence type="ECO:0000259" key="1">
    <source>
        <dbReference type="Pfam" id="PF12697"/>
    </source>
</evidence>
<organism evidence="2 3">
    <name type="scientific">Alloalcanivorax marinus</name>
    <dbReference type="NCBI Taxonomy" id="1177169"/>
    <lineage>
        <taxon>Bacteria</taxon>
        <taxon>Pseudomonadati</taxon>
        <taxon>Pseudomonadota</taxon>
        <taxon>Gammaproteobacteria</taxon>
        <taxon>Oceanospirillales</taxon>
        <taxon>Alcanivoracaceae</taxon>
        <taxon>Alloalcanivorax</taxon>
    </lineage>
</organism>
<keyword evidence="2" id="KW-0378">Hydrolase</keyword>
<sequence length="270" mass="30192">MNDNNKPPVVLIHGMWSDADTLHEVRDAFAEQSYEVTALTLPNHHTRDQHTEASIKKLARTSLQDYVDFLVERIKGLREPPILVGHSMGGLLAQLTAARVPCQRLILLSSAAPAGINGFHWSVFRTLGSNLFRFPLWRNVTVLKLANVQYGIANAQDEDMQRDIFDHCGYESGRATFQITLAAFSKHHFAYVDPDSLNCPILVVGGTEDRITPIQVQRRIAERYGAHSQLVEIPGCCHWSVGGRFFGQIRQTLFDWLGERPAGEPSPPSP</sequence>
<dbReference type="RefSeq" id="WP_228233811.1">
    <property type="nucleotide sequence ID" value="NZ_JAJGNA010000008.1"/>
</dbReference>
<gene>
    <name evidence="2" type="ORF">LL252_09080</name>
</gene>
<dbReference type="EMBL" id="JAJGNA010000008">
    <property type="protein sequence ID" value="MCC4308724.1"/>
    <property type="molecule type" value="Genomic_DNA"/>
</dbReference>
<dbReference type="InterPro" id="IPR029058">
    <property type="entry name" value="AB_hydrolase_fold"/>
</dbReference>
<feature type="domain" description="AB hydrolase-1" evidence="1">
    <location>
        <begin position="9"/>
        <end position="239"/>
    </location>
</feature>
<dbReference type="Proteomes" id="UP001108027">
    <property type="component" value="Unassembled WGS sequence"/>
</dbReference>
<dbReference type="Pfam" id="PF12697">
    <property type="entry name" value="Abhydrolase_6"/>
    <property type="match status" value="1"/>
</dbReference>
<dbReference type="PANTHER" id="PTHR43689:SF8">
    <property type="entry name" value="ALPHA_BETA-HYDROLASES SUPERFAMILY PROTEIN"/>
    <property type="match status" value="1"/>
</dbReference>
<keyword evidence="3" id="KW-1185">Reference proteome</keyword>
<dbReference type="InterPro" id="IPR000073">
    <property type="entry name" value="AB_hydrolase_1"/>
</dbReference>
<dbReference type="Gene3D" id="3.40.50.1820">
    <property type="entry name" value="alpha/beta hydrolase"/>
    <property type="match status" value="1"/>
</dbReference>
<accession>A0A9Q3UNI9</accession>
<name>A0A9Q3UNI9_9GAMM</name>
<evidence type="ECO:0000313" key="2">
    <source>
        <dbReference type="EMBL" id="MCC4308724.1"/>
    </source>
</evidence>
<protein>
    <submittedName>
        <fullName evidence="2">Alpha/beta hydrolase</fullName>
    </submittedName>
</protein>
<dbReference type="GO" id="GO:0016787">
    <property type="term" value="F:hydrolase activity"/>
    <property type="evidence" value="ECO:0007669"/>
    <property type="project" value="UniProtKB-KW"/>
</dbReference>
<evidence type="ECO:0000313" key="3">
    <source>
        <dbReference type="Proteomes" id="UP001108027"/>
    </source>
</evidence>
<comment type="caution">
    <text evidence="2">The sequence shown here is derived from an EMBL/GenBank/DDBJ whole genome shotgun (WGS) entry which is preliminary data.</text>
</comment>